<accession>A0A0F9NW11</accession>
<organism evidence="1">
    <name type="scientific">marine sediment metagenome</name>
    <dbReference type="NCBI Taxonomy" id="412755"/>
    <lineage>
        <taxon>unclassified sequences</taxon>
        <taxon>metagenomes</taxon>
        <taxon>ecological metagenomes</taxon>
    </lineage>
</organism>
<dbReference type="GO" id="GO:0003676">
    <property type="term" value="F:nucleic acid binding"/>
    <property type="evidence" value="ECO:0007669"/>
    <property type="project" value="InterPro"/>
</dbReference>
<dbReference type="InterPro" id="IPR003509">
    <property type="entry name" value="UPF0102_YraN-like"/>
</dbReference>
<dbReference type="EMBL" id="LAZR01003100">
    <property type="protein sequence ID" value="KKN22014.1"/>
    <property type="molecule type" value="Genomic_DNA"/>
</dbReference>
<evidence type="ECO:0000313" key="1">
    <source>
        <dbReference type="EMBL" id="KKN22014.1"/>
    </source>
</evidence>
<dbReference type="NCBIfam" id="TIGR00252">
    <property type="entry name" value="YraN family protein"/>
    <property type="match status" value="1"/>
</dbReference>
<gene>
    <name evidence="1" type="ORF">LCGC14_0919660</name>
</gene>
<dbReference type="Pfam" id="PF02021">
    <property type="entry name" value="UPF0102"/>
    <property type="match status" value="1"/>
</dbReference>
<sequence>MRNTTYDIRNTRMADTRKKLGNRGEKIAARFLRKQSYQIIEKNYHSRLGEIDIVAKEDESIVFVEVKTRCSTDFGLPEEALSYDKRRRLSKLALGYLAHRRIKDTDCRFDVVSILMDNNRVKHIKLIKNAFPAVY</sequence>
<dbReference type="InterPro" id="IPR011856">
    <property type="entry name" value="tRNA_endonuc-like_dom_sf"/>
</dbReference>
<dbReference type="SUPFAM" id="SSF52980">
    <property type="entry name" value="Restriction endonuclease-like"/>
    <property type="match status" value="1"/>
</dbReference>
<dbReference type="AlphaFoldDB" id="A0A0F9NW11"/>
<dbReference type="HAMAP" id="MF_00048">
    <property type="entry name" value="UPF0102"/>
    <property type="match status" value="1"/>
</dbReference>
<dbReference type="Gene3D" id="3.40.1350.10">
    <property type="match status" value="1"/>
</dbReference>
<protein>
    <submittedName>
        <fullName evidence="1">Uncharacterized protein</fullName>
    </submittedName>
</protein>
<dbReference type="CDD" id="cd20736">
    <property type="entry name" value="PoNe_Nuclease"/>
    <property type="match status" value="1"/>
</dbReference>
<dbReference type="PANTHER" id="PTHR34039">
    <property type="entry name" value="UPF0102 PROTEIN YRAN"/>
    <property type="match status" value="1"/>
</dbReference>
<comment type="caution">
    <text evidence="1">The sequence shown here is derived from an EMBL/GenBank/DDBJ whole genome shotgun (WGS) entry which is preliminary data.</text>
</comment>
<reference evidence="1" key="1">
    <citation type="journal article" date="2015" name="Nature">
        <title>Complex archaea that bridge the gap between prokaryotes and eukaryotes.</title>
        <authorList>
            <person name="Spang A."/>
            <person name="Saw J.H."/>
            <person name="Jorgensen S.L."/>
            <person name="Zaremba-Niedzwiedzka K."/>
            <person name="Martijn J."/>
            <person name="Lind A.E."/>
            <person name="van Eijk R."/>
            <person name="Schleper C."/>
            <person name="Guy L."/>
            <person name="Ettema T.J."/>
        </authorList>
    </citation>
    <scope>NUCLEOTIDE SEQUENCE</scope>
</reference>
<name>A0A0F9NW11_9ZZZZ</name>
<dbReference type="InterPro" id="IPR011335">
    <property type="entry name" value="Restrct_endonuc-II-like"/>
</dbReference>
<proteinExistence type="inferred from homology"/>
<dbReference type="PANTHER" id="PTHR34039:SF1">
    <property type="entry name" value="UPF0102 PROTEIN YRAN"/>
    <property type="match status" value="1"/>
</dbReference>
<dbReference type="NCBIfam" id="NF009154">
    <property type="entry name" value="PRK12497.3-3"/>
    <property type="match status" value="1"/>
</dbReference>
<dbReference type="NCBIfam" id="NF009150">
    <property type="entry name" value="PRK12497.1-3"/>
    <property type="match status" value="1"/>
</dbReference>